<gene>
    <name evidence="4" type="ORF">K444DRAFT_442087</name>
</gene>
<evidence type="ECO:0000256" key="2">
    <source>
        <dbReference type="SAM" id="MobiDB-lite"/>
    </source>
</evidence>
<accession>A0A2J6T5I3</accession>
<dbReference type="InterPro" id="IPR001138">
    <property type="entry name" value="Zn2Cys6_DnaBD"/>
</dbReference>
<feature type="domain" description="Zn(2)-C6 fungal-type" evidence="3">
    <location>
        <begin position="236"/>
        <end position="267"/>
    </location>
</feature>
<dbReference type="InParanoid" id="A0A2J6T5I3"/>
<organism evidence="4 5">
    <name type="scientific">Hyaloscypha bicolor E</name>
    <dbReference type="NCBI Taxonomy" id="1095630"/>
    <lineage>
        <taxon>Eukaryota</taxon>
        <taxon>Fungi</taxon>
        <taxon>Dikarya</taxon>
        <taxon>Ascomycota</taxon>
        <taxon>Pezizomycotina</taxon>
        <taxon>Leotiomycetes</taxon>
        <taxon>Helotiales</taxon>
        <taxon>Hyaloscyphaceae</taxon>
        <taxon>Hyaloscypha</taxon>
        <taxon>Hyaloscypha bicolor</taxon>
    </lineage>
</organism>
<dbReference type="PROSITE" id="PS50048">
    <property type="entry name" value="ZN2_CY6_FUNGAL_2"/>
    <property type="match status" value="1"/>
</dbReference>
<proteinExistence type="predicted"/>
<feature type="region of interest" description="Disordered" evidence="2">
    <location>
        <begin position="1079"/>
        <end position="1136"/>
    </location>
</feature>
<feature type="region of interest" description="Disordered" evidence="2">
    <location>
        <begin position="1001"/>
        <end position="1065"/>
    </location>
</feature>
<reference evidence="4 5" key="1">
    <citation type="submission" date="2016-04" db="EMBL/GenBank/DDBJ databases">
        <title>A degradative enzymes factory behind the ericoid mycorrhizal symbiosis.</title>
        <authorList>
            <consortium name="DOE Joint Genome Institute"/>
            <person name="Martino E."/>
            <person name="Morin E."/>
            <person name="Grelet G."/>
            <person name="Kuo A."/>
            <person name="Kohler A."/>
            <person name="Daghino S."/>
            <person name="Barry K."/>
            <person name="Choi C."/>
            <person name="Cichocki N."/>
            <person name="Clum A."/>
            <person name="Copeland A."/>
            <person name="Hainaut M."/>
            <person name="Haridas S."/>
            <person name="Labutti K."/>
            <person name="Lindquist E."/>
            <person name="Lipzen A."/>
            <person name="Khouja H.-R."/>
            <person name="Murat C."/>
            <person name="Ohm R."/>
            <person name="Olson A."/>
            <person name="Spatafora J."/>
            <person name="Veneault-Fourrey C."/>
            <person name="Henrissat B."/>
            <person name="Grigoriev I."/>
            <person name="Martin F."/>
            <person name="Perotto S."/>
        </authorList>
    </citation>
    <scope>NUCLEOTIDE SEQUENCE [LARGE SCALE GENOMIC DNA]</scope>
    <source>
        <strain evidence="4 5">E</strain>
    </source>
</reference>
<dbReference type="OrthoDB" id="4738706at2759"/>
<feature type="region of interest" description="Disordered" evidence="2">
    <location>
        <begin position="607"/>
        <end position="674"/>
    </location>
</feature>
<dbReference type="AlphaFoldDB" id="A0A2J6T5I3"/>
<keyword evidence="1" id="KW-0539">Nucleus</keyword>
<evidence type="ECO:0000313" key="4">
    <source>
        <dbReference type="EMBL" id="PMD58280.1"/>
    </source>
</evidence>
<dbReference type="Proteomes" id="UP000235371">
    <property type="component" value="Unassembled WGS sequence"/>
</dbReference>
<keyword evidence="5" id="KW-1185">Reference proteome</keyword>
<sequence length="1136" mass="127180">MIYQKNHRSPATVNPGLEGEDPPLDEDVPSGRSTVSSRALESGECASNTTSIGCVSTARGMTAVPASNSTQSLPDSTSPPYPRGGTLACRPPQRQLNVQRQASSSHIRDINALVGDMIAFNPQCVLHNLTSKPYVPSPLLSGPGREKSIVDTTEYRFQGEMTPDEDESFSEIADKDWGTEEELTLQKARTSSGIQKYGVMRWRSSAFVKEDRSAGRLKVPTGPILGKNPKLGSRYTCLNCKKARAMCDGNKPCRRCATRLETWDCIFETKNTTCGDSKGSTHRTASESHVSPVTDPKGRSYWKPTVNSFQFPVSEGIDDKSIQRQNSESDIQNVCDAEPSLATPGSSGILATLSETAKSNAAAHSAQGSSESTIECMMDIRKVSKLAYNVGVSCRGACGGHVMLSSDIESLQEVLRRLEDESTRPESLLNRQNSSRKEGLKTSLEHCRKVLSVLHDIFEKYNTVSVDKPLPQLWNYIQFGKRKIQSPSEFRVKISTYTFAITLQLNLISAGSQGRAEREIGDALPEVRESLSWIIAKLRGYEGSTLDSDCTDDQPIWKKLRKELIEEGFPSPLIQKHRNMIIHYIIELRDRGLLDGLEALNELLESNEEPHQPEISPPTNCDPPVSKRTRVRADQTALHTNQSEGLDRDMSSSTSSDYHSSESEQSGSEDTSDELLSRLADAHVDEEQFVTPMLDPARQAMVDRVMAEFWVIFNQLWPSDIRQHPGDSHPEPGQLGRLTTNQHSAQSQQFQRKRQREDDGEDFDRGSDRSHQPPSQSTPPANGPTERPKFACMFRKHDPCRYSIYSHRSCALSHWPSIARVKEHLNRKHQMAPYCERCWQTFDNQQILNAHITVDATEICQVKPGHPPDGLTPEMERKLRSRKKAHRDQTDEDRWRDMYRLLFPNEDVPSPYFEPMQDGAPLSPDSWDLANYEEYARRELPRLVRASVLEVFSREMQPVEASLIANLVDTIQECQARLFRSYSERMNEDQQADIQSISMTDALISPPSPSPRDLSLGPQYPSVERMSMHTPSNFLNAAFQQPPPLQDTAFEPNFQSHEPMHDPQAFNTIGASLSSLSETVLSSPGYGSEHTAATSSSQRKAADSTCPQGGPDSQDDTFRWQDWNNEPSWGEWFSAD</sequence>
<feature type="region of interest" description="Disordered" evidence="2">
    <location>
        <begin position="65"/>
        <end position="90"/>
    </location>
</feature>
<dbReference type="CDD" id="cd00067">
    <property type="entry name" value="GAL4"/>
    <property type="match status" value="1"/>
</dbReference>
<dbReference type="PROSITE" id="PS00463">
    <property type="entry name" value="ZN2_CY6_FUNGAL_1"/>
    <property type="match status" value="1"/>
</dbReference>
<feature type="compositionally biased region" description="Polar residues" evidence="2">
    <location>
        <begin position="1029"/>
        <end position="1039"/>
    </location>
</feature>
<feature type="compositionally biased region" description="Polar residues" evidence="2">
    <location>
        <begin position="65"/>
        <end position="76"/>
    </location>
</feature>
<name>A0A2J6T5I3_9HELO</name>
<dbReference type="GO" id="GO:0000981">
    <property type="term" value="F:DNA-binding transcription factor activity, RNA polymerase II-specific"/>
    <property type="evidence" value="ECO:0007669"/>
    <property type="project" value="InterPro"/>
</dbReference>
<feature type="compositionally biased region" description="Acidic residues" evidence="2">
    <location>
        <begin position="18"/>
        <end position="28"/>
    </location>
</feature>
<dbReference type="PANTHER" id="PTHR38166:SF1">
    <property type="entry name" value="C2H2-TYPE DOMAIN-CONTAINING PROTEIN"/>
    <property type="match status" value="1"/>
</dbReference>
<feature type="compositionally biased region" description="Low complexity" evidence="2">
    <location>
        <begin position="651"/>
        <end position="669"/>
    </location>
</feature>
<dbReference type="PANTHER" id="PTHR38166">
    <property type="entry name" value="C2H2-TYPE DOMAIN-CONTAINING PROTEIN-RELATED"/>
    <property type="match status" value="1"/>
</dbReference>
<dbReference type="GO" id="GO:0008270">
    <property type="term" value="F:zinc ion binding"/>
    <property type="evidence" value="ECO:0007669"/>
    <property type="project" value="InterPro"/>
</dbReference>
<feature type="region of interest" description="Disordered" evidence="2">
    <location>
        <begin position="722"/>
        <end position="788"/>
    </location>
</feature>
<feature type="region of interest" description="Disordered" evidence="2">
    <location>
        <begin position="1"/>
        <end position="47"/>
    </location>
</feature>
<dbReference type="STRING" id="1095630.A0A2J6T5I3"/>
<evidence type="ECO:0000259" key="3">
    <source>
        <dbReference type="PROSITE" id="PS50048"/>
    </source>
</evidence>
<feature type="compositionally biased region" description="Polar residues" evidence="2">
    <location>
        <begin position="737"/>
        <end position="750"/>
    </location>
</feature>
<evidence type="ECO:0000256" key="1">
    <source>
        <dbReference type="ARBA" id="ARBA00023242"/>
    </source>
</evidence>
<dbReference type="EMBL" id="KZ613828">
    <property type="protein sequence ID" value="PMD58280.1"/>
    <property type="molecule type" value="Genomic_DNA"/>
</dbReference>
<dbReference type="GeneID" id="36580925"/>
<evidence type="ECO:0000313" key="5">
    <source>
        <dbReference type="Proteomes" id="UP000235371"/>
    </source>
</evidence>
<feature type="region of interest" description="Disordered" evidence="2">
    <location>
        <begin position="276"/>
        <end position="299"/>
    </location>
</feature>
<feature type="compositionally biased region" description="Polar residues" evidence="2">
    <location>
        <begin position="31"/>
        <end position="47"/>
    </location>
</feature>
<dbReference type="RefSeq" id="XP_024735184.1">
    <property type="nucleotide sequence ID" value="XM_024872845.1"/>
</dbReference>
<protein>
    <recommendedName>
        <fullName evidence="3">Zn(2)-C6 fungal-type domain-containing protein</fullName>
    </recommendedName>
</protein>